<feature type="compositionally biased region" description="Low complexity" evidence="1">
    <location>
        <begin position="33"/>
        <end position="54"/>
    </location>
</feature>
<feature type="compositionally biased region" description="Gly residues" evidence="1">
    <location>
        <begin position="22"/>
        <end position="32"/>
    </location>
</feature>
<evidence type="ECO:0000313" key="3">
    <source>
        <dbReference type="Proteomes" id="UP001501867"/>
    </source>
</evidence>
<gene>
    <name evidence="2" type="ORF">GCM10010302_05910</name>
</gene>
<comment type="caution">
    <text evidence="2">The sequence shown here is derived from an EMBL/GenBank/DDBJ whole genome shotgun (WGS) entry which is preliminary data.</text>
</comment>
<dbReference type="Proteomes" id="UP001501867">
    <property type="component" value="Unassembled WGS sequence"/>
</dbReference>
<keyword evidence="3" id="KW-1185">Reference proteome</keyword>
<organism evidence="2 3">
    <name type="scientific">Streptomyces polychromogenes</name>
    <dbReference type="NCBI Taxonomy" id="67342"/>
    <lineage>
        <taxon>Bacteria</taxon>
        <taxon>Bacillati</taxon>
        <taxon>Actinomycetota</taxon>
        <taxon>Actinomycetes</taxon>
        <taxon>Kitasatosporales</taxon>
        <taxon>Streptomycetaceae</taxon>
        <taxon>Streptomyces</taxon>
    </lineage>
</organism>
<evidence type="ECO:0000256" key="1">
    <source>
        <dbReference type="SAM" id="MobiDB-lite"/>
    </source>
</evidence>
<dbReference type="EMBL" id="BAAABV010000005">
    <property type="protein sequence ID" value="GAA0271167.1"/>
    <property type="molecule type" value="Genomic_DNA"/>
</dbReference>
<feature type="region of interest" description="Disordered" evidence="1">
    <location>
        <begin position="20"/>
        <end position="54"/>
    </location>
</feature>
<sequence length="198" mass="19652">MGVALGVDGLEEVAGADRIGEEGGQLGGGGQAGVRDGPGLNRAQAARADGGADPAVVGSGVEASVGEDLALGVGEFREGDVDGADGFGSGEDGGGQDGCGADLRAEVVVDDRPHAKRGHDVEGAVAGCVSMAAILPSGRQHIRESTHTIVGRLLNLADDHLPVTGGVLYTVECPGFVPDGEGVTRYEGAPVLFAVVET</sequence>
<proteinExistence type="predicted"/>
<reference evidence="3" key="1">
    <citation type="journal article" date="2019" name="Int. J. Syst. Evol. Microbiol.">
        <title>The Global Catalogue of Microorganisms (GCM) 10K type strain sequencing project: providing services to taxonomists for standard genome sequencing and annotation.</title>
        <authorList>
            <consortium name="The Broad Institute Genomics Platform"/>
            <consortium name="The Broad Institute Genome Sequencing Center for Infectious Disease"/>
            <person name="Wu L."/>
            <person name="Ma J."/>
        </authorList>
    </citation>
    <scope>NUCLEOTIDE SEQUENCE [LARGE SCALE GENOMIC DNA]</scope>
    <source>
        <strain evidence="3">JCM 4505</strain>
    </source>
</reference>
<name>A0ABN0V2V5_9ACTN</name>
<protein>
    <submittedName>
        <fullName evidence="2">Uncharacterized protein</fullName>
    </submittedName>
</protein>
<accession>A0ABN0V2V5</accession>
<evidence type="ECO:0000313" key="2">
    <source>
        <dbReference type="EMBL" id="GAA0271167.1"/>
    </source>
</evidence>